<dbReference type="InterPro" id="IPR010359">
    <property type="entry name" value="IrrE_HExxH"/>
</dbReference>
<dbReference type="Gene3D" id="1.10.10.2910">
    <property type="match status" value="1"/>
</dbReference>
<gene>
    <name evidence="2" type="ORF">LOOC260_114560</name>
</gene>
<name>A0A0A1GUM3_9LACO</name>
<protein>
    <recommendedName>
        <fullName evidence="1">IrrE N-terminal-like domain-containing protein</fullName>
    </recommendedName>
</protein>
<evidence type="ECO:0000259" key="1">
    <source>
        <dbReference type="Pfam" id="PF06114"/>
    </source>
</evidence>
<dbReference type="HOGENOM" id="CLU_140957_1_0_9"/>
<organism evidence="2 3">
    <name type="scientific">Paucilactobacillus hokkaidonensis JCM 18461</name>
    <dbReference type="NCBI Taxonomy" id="1291742"/>
    <lineage>
        <taxon>Bacteria</taxon>
        <taxon>Bacillati</taxon>
        <taxon>Bacillota</taxon>
        <taxon>Bacilli</taxon>
        <taxon>Lactobacillales</taxon>
        <taxon>Lactobacillaceae</taxon>
        <taxon>Paucilactobacillus</taxon>
    </lineage>
</organism>
<evidence type="ECO:0000313" key="2">
    <source>
        <dbReference type="EMBL" id="BAP85992.1"/>
    </source>
</evidence>
<dbReference type="RefSeq" id="WP_041093993.1">
    <property type="nucleotide sequence ID" value="NZ_AP014680.1"/>
</dbReference>
<accession>A0A0A1GUM3</accession>
<sequence>MDDIVIDLCNYAMKHNIGFILTKHLDSSTVAAANTESRTIIVNTNYKDKRQIPLQFAHEIGHIVNGDHSMRALYFTPSRYGIELKANITALNLLAPYYLEDKPDEYVDVDSFMEMFAVPEHLRDAAEQVLYSND</sequence>
<reference evidence="2 3" key="1">
    <citation type="submission" date="2014-11" db="EMBL/GenBank/DDBJ databases">
        <title>Complete genome sequence and analysis of Lactobacillus hokkaidonensis LOOC260T.</title>
        <authorList>
            <person name="Tanizawa Y."/>
            <person name="Tohno M."/>
            <person name="Kaminuma E."/>
            <person name="Nakamura Y."/>
            <person name="Arita M."/>
        </authorList>
    </citation>
    <scope>NUCLEOTIDE SEQUENCE [LARGE SCALE GENOMIC DNA]</scope>
    <source>
        <strain evidence="2 3">LOOC260</strain>
    </source>
</reference>
<proteinExistence type="predicted"/>
<evidence type="ECO:0000313" key="3">
    <source>
        <dbReference type="Proteomes" id="UP000031620"/>
    </source>
</evidence>
<dbReference type="EMBL" id="AP014680">
    <property type="protein sequence ID" value="BAP85992.1"/>
    <property type="molecule type" value="Genomic_DNA"/>
</dbReference>
<dbReference type="Pfam" id="PF06114">
    <property type="entry name" value="Peptidase_M78"/>
    <property type="match status" value="1"/>
</dbReference>
<feature type="domain" description="IrrE N-terminal-like" evidence="1">
    <location>
        <begin position="34"/>
        <end position="98"/>
    </location>
</feature>
<dbReference type="KEGG" id="lho:LOOC260_114560"/>
<dbReference type="Proteomes" id="UP000031620">
    <property type="component" value="Chromosome"/>
</dbReference>
<dbReference type="AlphaFoldDB" id="A0A0A1GUM3"/>
<dbReference type="STRING" id="1291742.LOOC260_114560"/>